<dbReference type="Gene3D" id="1.10.260.40">
    <property type="entry name" value="lambda repressor-like DNA-binding domains"/>
    <property type="match status" value="1"/>
</dbReference>
<reference evidence="3 4" key="1">
    <citation type="submission" date="2020-04" db="EMBL/GenBank/DDBJ databases">
        <authorList>
            <person name="Klaysubun C."/>
            <person name="Duangmal K."/>
            <person name="Lipun K."/>
        </authorList>
    </citation>
    <scope>NUCLEOTIDE SEQUENCE [LARGE SCALE GENOMIC DNA]</scope>
    <source>
        <strain evidence="3 4">JCM 11839</strain>
    </source>
</reference>
<dbReference type="InterPro" id="IPR010982">
    <property type="entry name" value="Lambda_DNA-bd_dom_sf"/>
</dbReference>
<dbReference type="SUPFAM" id="SSF47413">
    <property type="entry name" value="lambda repressor-like DNA-binding domains"/>
    <property type="match status" value="1"/>
</dbReference>
<dbReference type="EMBL" id="JAAXKY010000115">
    <property type="protein sequence ID" value="NMH80797.1"/>
    <property type="molecule type" value="Genomic_DNA"/>
</dbReference>
<dbReference type="Pfam" id="PF13560">
    <property type="entry name" value="HTH_31"/>
    <property type="match status" value="1"/>
</dbReference>
<dbReference type="Pfam" id="PF19054">
    <property type="entry name" value="DUF5753"/>
    <property type="match status" value="1"/>
</dbReference>
<name>A0ABX1RLF6_9PSEU</name>
<proteinExistence type="predicted"/>
<evidence type="ECO:0000259" key="2">
    <source>
        <dbReference type="SMART" id="SM00530"/>
    </source>
</evidence>
<evidence type="ECO:0000256" key="1">
    <source>
        <dbReference type="SAM" id="MobiDB-lite"/>
    </source>
</evidence>
<dbReference type="InterPro" id="IPR043917">
    <property type="entry name" value="DUF5753"/>
</dbReference>
<dbReference type="Proteomes" id="UP001296706">
    <property type="component" value="Unassembled WGS sequence"/>
</dbReference>
<evidence type="ECO:0000313" key="4">
    <source>
        <dbReference type="Proteomes" id="UP001296706"/>
    </source>
</evidence>
<organism evidence="3 4">
    <name type="scientific">Pseudonocardia xinjiangensis</name>
    <dbReference type="NCBI Taxonomy" id="75289"/>
    <lineage>
        <taxon>Bacteria</taxon>
        <taxon>Bacillati</taxon>
        <taxon>Actinomycetota</taxon>
        <taxon>Actinomycetes</taxon>
        <taxon>Pseudonocardiales</taxon>
        <taxon>Pseudonocardiaceae</taxon>
        <taxon>Pseudonocardia</taxon>
    </lineage>
</organism>
<evidence type="ECO:0000313" key="3">
    <source>
        <dbReference type="EMBL" id="NMH80797.1"/>
    </source>
</evidence>
<dbReference type="InterPro" id="IPR001387">
    <property type="entry name" value="Cro/C1-type_HTH"/>
</dbReference>
<comment type="caution">
    <text evidence="3">The sequence shown here is derived from an EMBL/GenBank/DDBJ whole genome shotgun (WGS) entry which is preliminary data.</text>
</comment>
<sequence length="312" mass="33967">MRDDIGPEGARSGEGGAGTGGDAPARSINRAGGGGPTVLRLGLGGELRRRREAAGVTREMAGDAIRASPAKISRLELGRVGFKERDVADLLTLYGVGEGAERTQFLALARQANAPGWWHRYADLLPSWFETYIGLEQASSLIRTYELQFVPGLLQTADYARAVTRLGHTDPDEVERRVELRMRRQELLTADGAPTLWAVIDEAALRRSLAGPELCRAQLTHLIEMNELPNVSLQIAALRHGGHAAAGGAFSILRFAEPDLPDIVYLEQLTSALYLDKRGDVDHYAAVMDRLCAQIDPPDRTVGIISRIRAEL</sequence>
<dbReference type="CDD" id="cd00093">
    <property type="entry name" value="HTH_XRE"/>
    <property type="match status" value="1"/>
</dbReference>
<dbReference type="SMART" id="SM00530">
    <property type="entry name" value="HTH_XRE"/>
    <property type="match status" value="1"/>
</dbReference>
<keyword evidence="4" id="KW-1185">Reference proteome</keyword>
<feature type="region of interest" description="Disordered" evidence="1">
    <location>
        <begin position="1"/>
        <end position="37"/>
    </location>
</feature>
<accession>A0ABX1RLF6</accession>
<feature type="compositionally biased region" description="Gly residues" evidence="1">
    <location>
        <begin position="12"/>
        <end position="21"/>
    </location>
</feature>
<protein>
    <submittedName>
        <fullName evidence="3">Helix-turn-helix domain-containing protein</fullName>
    </submittedName>
</protein>
<feature type="domain" description="HTH cro/C1-type" evidence="2">
    <location>
        <begin position="46"/>
        <end position="101"/>
    </location>
</feature>
<gene>
    <name evidence="3" type="ORF">HF577_27370</name>
</gene>
<dbReference type="RefSeq" id="WP_169398859.1">
    <property type="nucleotide sequence ID" value="NZ_BAAAJH010000029.1"/>
</dbReference>